<accession>A0A9X1TBR3</accession>
<dbReference type="RefSeq" id="WP_234652725.1">
    <property type="nucleotide sequence ID" value="NZ_CP094997.1"/>
</dbReference>
<dbReference type="PANTHER" id="PTHR36513:SF1">
    <property type="entry name" value="TRANSMEMBRANE PROTEIN"/>
    <property type="match status" value="1"/>
</dbReference>
<dbReference type="Proteomes" id="UP001139000">
    <property type="component" value="Unassembled WGS sequence"/>
</dbReference>
<dbReference type="SUPFAM" id="SSF53474">
    <property type="entry name" value="alpha/beta-Hydrolases"/>
    <property type="match status" value="1"/>
</dbReference>
<proteinExistence type="predicted"/>
<evidence type="ECO:0000313" key="2">
    <source>
        <dbReference type="EMBL" id="MCF0060146.1"/>
    </source>
</evidence>
<dbReference type="InterPro" id="IPR029058">
    <property type="entry name" value="AB_hydrolase_fold"/>
</dbReference>
<keyword evidence="2" id="KW-0378">Hydrolase</keyword>
<feature type="region of interest" description="Disordered" evidence="1">
    <location>
        <begin position="211"/>
        <end position="250"/>
    </location>
</feature>
<dbReference type="Gene3D" id="3.40.50.1820">
    <property type="entry name" value="alpha/beta hydrolase"/>
    <property type="match status" value="1"/>
</dbReference>
<dbReference type="Pfam" id="PF05990">
    <property type="entry name" value="DUF900"/>
    <property type="match status" value="1"/>
</dbReference>
<dbReference type="EMBL" id="JAJTTC010000001">
    <property type="protein sequence ID" value="MCF0060146.1"/>
    <property type="molecule type" value="Genomic_DNA"/>
</dbReference>
<evidence type="ECO:0000313" key="3">
    <source>
        <dbReference type="Proteomes" id="UP001139000"/>
    </source>
</evidence>
<keyword evidence="3" id="KW-1185">Reference proteome</keyword>
<comment type="caution">
    <text evidence="2">The sequence shown here is derived from an EMBL/GenBank/DDBJ whole genome shotgun (WGS) entry which is preliminary data.</text>
</comment>
<reference evidence="2" key="1">
    <citation type="submission" date="2021-12" db="EMBL/GenBank/DDBJ databases">
        <title>Novel species in genus Dyadobacter.</title>
        <authorList>
            <person name="Ma C."/>
        </authorList>
    </citation>
    <scope>NUCLEOTIDE SEQUENCE</scope>
    <source>
        <strain evidence="2">LJ419</strain>
    </source>
</reference>
<organism evidence="2 3">
    <name type="scientific">Dyadobacter chenwenxiniae</name>
    <dbReference type="NCBI Taxonomy" id="2906456"/>
    <lineage>
        <taxon>Bacteria</taxon>
        <taxon>Pseudomonadati</taxon>
        <taxon>Bacteroidota</taxon>
        <taxon>Cytophagia</taxon>
        <taxon>Cytophagales</taxon>
        <taxon>Spirosomataceae</taxon>
        <taxon>Dyadobacter</taxon>
    </lineage>
</organism>
<protein>
    <submittedName>
        <fullName evidence="2">Alpha/beta hydrolase</fullName>
    </submittedName>
</protein>
<dbReference type="PANTHER" id="PTHR36513">
    <property type="entry name" value="ABC TRANSMEMBRANE TYPE-1 DOMAIN-CONTAINING PROTEIN"/>
    <property type="match status" value="1"/>
</dbReference>
<dbReference type="GO" id="GO:0016787">
    <property type="term" value="F:hydrolase activity"/>
    <property type="evidence" value="ECO:0007669"/>
    <property type="project" value="UniProtKB-KW"/>
</dbReference>
<dbReference type="InterPro" id="IPR010297">
    <property type="entry name" value="DUF900_hydrolase"/>
</dbReference>
<sequence length="594" mass="67513">MEHPYLRQRKLAIINYDQYTDPEIRALLVEMLVGFEYTVFEEVDLQSLQESPFRESPFDSFLLIIDLLNPSYLFDNPKLAALFSDRRSIWIKEIIYVGVQIPHYRQFSSGLTPNSAFGTYLTIGTPYELEGVLKHVSFELGKAWRAVPERFESVPNFLYFAHKNGLLRTAKLHRWGTPELGTVSYYLELIRLLESDNERFSAQKAPINQDFAPNVLQEESPKTRSEINYESFEQSNSPEPPSPNFKPKSPSWQLTWPKFFKKDDGSFEYKVWYGTNRSERIEQPSEYTTLYADEIDSIVHFGTCTVFVPKSHKIGSTGSPWWKRLITLTDDRLKLLTTREVSSKKFVKDLKKACEKLADDAKAGVIFIHGYNVSFEEAAIRAAQLGVDLQIKGPMAFFSWPSKGDFLDYLADGATIEACEDQINEFINIFASKSGLTTVHIIAHSMGNRPLLRIINQIIANAEKHPHVSFGHFILAAPDVDARVFAQLAKEYKKVAKHTTLYISDKDRALSASGYLTQFPRAGFAPPITVVPDIDTIFAGDIDMSLLGHGYVAEAREVLTDIHSLIHHNTPANARMGLYWVDLKPGEGYWTIAK</sequence>
<evidence type="ECO:0000256" key="1">
    <source>
        <dbReference type="SAM" id="MobiDB-lite"/>
    </source>
</evidence>
<dbReference type="AlphaFoldDB" id="A0A9X1TBR3"/>
<name>A0A9X1TBR3_9BACT</name>
<gene>
    <name evidence="2" type="ORF">LXM26_01470</name>
</gene>